<comment type="caution">
    <text evidence="2">The sequence shown here is derived from an EMBL/GenBank/DDBJ whole genome shotgun (WGS) entry which is preliminary data.</text>
</comment>
<name>A0A699HWF6_TANCI</name>
<gene>
    <name evidence="2" type="ORF">Tci_442762</name>
</gene>
<proteinExistence type="predicted"/>
<dbReference type="EMBL" id="BKCJ010202133">
    <property type="protein sequence ID" value="GEY70788.1"/>
    <property type="molecule type" value="Genomic_DNA"/>
</dbReference>
<accession>A0A699HWF6</accession>
<evidence type="ECO:0000256" key="1">
    <source>
        <dbReference type="SAM" id="MobiDB-lite"/>
    </source>
</evidence>
<reference evidence="2" key="1">
    <citation type="journal article" date="2019" name="Sci. Rep.">
        <title>Draft genome of Tanacetum cinerariifolium, the natural source of mosquito coil.</title>
        <authorList>
            <person name="Yamashiro T."/>
            <person name="Shiraishi A."/>
            <person name="Satake H."/>
            <person name="Nakayama K."/>
        </authorList>
    </citation>
    <scope>NUCLEOTIDE SEQUENCE</scope>
</reference>
<sequence length="180" mass="19818">MSRKVSNHISKLRSLGEDTSEAELPPRKRLCLTALTSRYEVGESSTAAPRPIGGHRVDYGFIGMMDAKTVEEVAPMTLEGVNARVTELAAVQEQDTQDMYAMIKDTQDRQTQIYQRVDILAEDRHFHYETARLLDQEALVSREAWSNMPPKRTSAAARAAVVAERAAAAAAAPMTTAAIE</sequence>
<organism evidence="2">
    <name type="scientific">Tanacetum cinerariifolium</name>
    <name type="common">Dalmatian daisy</name>
    <name type="synonym">Chrysanthemum cinerariifolium</name>
    <dbReference type="NCBI Taxonomy" id="118510"/>
    <lineage>
        <taxon>Eukaryota</taxon>
        <taxon>Viridiplantae</taxon>
        <taxon>Streptophyta</taxon>
        <taxon>Embryophyta</taxon>
        <taxon>Tracheophyta</taxon>
        <taxon>Spermatophyta</taxon>
        <taxon>Magnoliopsida</taxon>
        <taxon>eudicotyledons</taxon>
        <taxon>Gunneridae</taxon>
        <taxon>Pentapetalae</taxon>
        <taxon>asterids</taxon>
        <taxon>campanulids</taxon>
        <taxon>Asterales</taxon>
        <taxon>Asteraceae</taxon>
        <taxon>Asteroideae</taxon>
        <taxon>Anthemideae</taxon>
        <taxon>Anthemidinae</taxon>
        <taxon>Tanacetum</taxon>
    </lineage>
</organism>
<dbReference type="AlphaFoldDB" id="A0A699HWF6"/>
<evidence type="ECO:0000313" key="2">
    <source>
        <dbReference type="EMBL" id="GEY70788.1"/>
    </source>
</evidence>
<protein>
    <submittedName>
        <fullName evidence="2">Uncharacterized protein</fullName>
    </submittedName>
</protein>
<feature type="region of interest" description="Disordered" evidence="1">
    <location>
        <begin position="1"/>
        <end position="23"/>
    </location>
</feature>